<dbReference type="Gene3D" id="3.30.710.10">
    <property type="entry name" value="Potassium Channel Kv1.1, Chain A"/>
    <property type="match status" value="1"/>
</dbReference>
<dbReference type="AlphaFoldDB" id="A0A2B7Y065"/>
<dbReference type="CDD" id="cd18186">
    <property type="entry name" value="BTB_POZ_ZBTB_KLHL-like"/>
    <property type="match status" value="1"/>
</dbReference>
<feature type="region of interest" description="Disordered" evidence="1">
    <location>
        <begin position="93"/>
        <end position="150"/>
    </location>
</feature>
<evidence type="ECO:0000256" key="1">
    <source>
        <dbReference type="SAM" id="MobiDB-lite"/>
    </source>
</evidence>
<feature type="compositionally biased region" description="Low complexity" evidence="1">
    <location>
        <begin position="110"/>
        <end position="125"/>
    </location>
</feature>
<protein>
    <recommendedName>
        <fullName evidence="2">BTB domain-containing protein</fullName>
    </recommendedName>
</protein>
<proteinExistence type="predicted"/>
<dbReference type="SMART" id="SM00225">
    <property type="entry name" value="BTB"/>
    <property type="match status" value="1"/>
</dbReference>
<name>A0A2B7Y065_POLH7</name>
<dbReference type="InterPro" id="IPR000210">
    <property type="entry name" value="BTB/POZ_dom"/>
</dbReference>
<feature type="domain" description="BTB" evidence="2">
    <location>
        <begin position="25"/>
        <end position="92"/>
    </location>
</feature>
<comment type="caution">
    <text evidence="3">The sequence shown here is derived from an EMBL/GenBank/DDBJ whole genome shotgun (WGS) entry which is preliminary data.</text>
</comment>
<dbReference type="STRING" id="1447883.A0A2B7Y065"/>
<evidence type="ECO:0000313" key="3">
    <source>
        <dbReference type="EMBL" id="PGH14670.1"/>
    </source>
</evidence>
<dbReference type="OrthoDB" id="6359816at2759"/>
<reference evidence="3 4" key="1">
    <citation type="submission" date="2017-10" db="EMBL/GenBank/DDBJ databases">
        <title>Comparative genomics in systemic dimorphic fungi from Ajellomycetaceae.</title>
        <authorList>
            <person name="Munoz J.F."/>
            <person name="Mcewen J.G."/>
            <person name="Clay O.K."/>
            <person name="Cuomo C.A."/>
        </authorList>
    </citation>
    <scope>NUCLEOTIDE SEQUENCE [LARGE SCALE GENOMIC DNA]</scope>
    <source>
        <strain evidence="3 4">UAMH7299</strain>
    </source>
</reference>
<sequence>MAGDKHKPTTNLCPLAQLLKTMKYSDFKIKCQGEEFPVHKAIVCTQSPVIAAAVDGGFRESLTASFNIEDFDAETVRLTIEFMYTQKYSTIRQPAVDEAPESESKSMANPEFGPGAEPESSPESPSTDDASRTAPATPMNDDPDSSANSESHKDILVQHVHMNGIGDYLAILGLQERANRHIAHILETKWSTSGFMNALTEVFSLDGDTALLELMATNAALHIDELVEEDIYDALDIPPTFSKLLVKNLAARQLSLAQENRLLGELSRKTDKSGCRQMEAILNAV</sequence>
<gene>
    <name evidence="3" type="ORF">AJ80_05851</name>
</gene>
<evidence type="ECO:0000313" key="4">
    <source>
        <dbReference type="Proteomes" id="UP000224634"/>
    </source>
</evidence>
<dbReference type="Pfam" id="PF00651">
    <property type="entry name" value="BTB"/>
    <property type="match status" value="1"/>
</dbReference>
<dbReference type="PROSITE" id="PS50097">
    <property type="entry name" value="BTB"/>
    <property type="match status" value="1"/>
</dbReference>
<organism evidence="3 4">
    <name type="scientific">Polytolypa hystricis (strain UAMH7299)</name>
    <dbReference type="NCBI Taxonomy" id="1447883"/>
    <lineage>
        <taxon>Eukaryota</taxon>
        <taxon>Fungi</taxon>
        <taxon>Dikarya</taxon>
        <taxon>Ascomycota</taxon>
        <taxon>Pezizomycotina</taxon>
        <taxon>Eurotiomycetes</taxon>
        <taxon>Eurotiomycetidae</taxon>
        <taxon>Onygenales</taxon>
        <taxon>Onygenales incertae sedis</taxon>
        <taxon>Polytolypa</taxon>
    </lineage>
</organism>
<evidence type="ECO:0000259" key="2">
    <source>
        <dbReference type="PROSITE" id="PS50097"/>
    </source>
</evidence>
<dbReference type="PANTHER" id="PTHR47843:SF5">
    <property type="entry name" value="BTB_POZ DOMAIN PROTEIN"/>
    <property type="match status" value="1"/>
</dbReference>
<dbReference type="Proteomes" id="UP000224634">
    <property type="component" value="Unassembled WGS sequence"/>
</dbReference>
<dbReference type="PANTHER" id="PTHR47843">
    <property type="entry name" value="BTB DOMAIN-CONTAINING PROTEIN-RELATED"/>
    <property type="match status" value="1"/>
</dbReference>
<dbReference type="InterPro" id="IPR011333">
    <property type="entry name" value="SKP1/BTB/POZ_sf"/>
</dbReference>
<dbReference type="SUPFAM" id="SSF54695">
    <property type="entry name" value="POZ domain"/>
    <property type="match status" value="1"/>
</dbReference>
<accession>A0A2B7Y065</accession>
<dbReference type="EMBL" id="PDNA01000091">
    <property type="protein sequence ID" value="PGH14670.1"/>
    <property type="molecule type" value="Genomic_DNA"/>
</dbReference>
<keyword evidence="4" id="KW-1185">Reference proteome</keyword>